<evidence type="ECO:0000313" key="17">
    <source>
        <dbReference type="EMBL" id="PNF30013.1"/>
    </source>
</evidence>
<dbReference type="InterPro" id="IPR001293">
    <property type="entry name" value="Znf_TRAF"/>
</dbReference>
<dbReference type="SUPFAM" id="SSF57850">
    <property type="entry name" value="RING/U-box"/>
    <property type="match status" value="1"/>
</dbReference>
<evidence type="ECO:0000256" key="3">
    <source>
        <dbReference type="ARBA" id="ARBA00004906"/>
    </source>
</evidence>
<dbReference type="InterPro" id="IPR008974">
    <property type="entry name" value="TRAF-like"/>
</dbReference>
<evidence type="ECO:0000256" key="1">
    <source>
        <dbReference type="ARBA" id="ARBA00000900"/>
    </source>
</evidence>
<evidence type="ECO:0000256" key="12">
    <source>
        <dbReference type="PROSITE-ProRule" id="PRU00207"/>
    </source>
</evidence>
<dbReference type="InterPro" id="IPR013083">
    <property type="entry name" value="Znf_RING/FYVE/PHD"/>
</dbReference>
<dbReference type="SUPFAM" id="SSF49599">
    <property type="entry name" value="TRAF domain-like"/>
    <property type="match status" value="1"/>
</dbReference>
<accession>A0A2J7QN77</accession>
<proteinExistence type="inferred from homology"/>
<dbReference type="InParanoid" id="A0A2J7QN77"/>
<dbReference type="Proteomes" id="UP000235965">
    <property type="component" value="Unassembled WGS sequence"/>
</dbReference>
<dbReference type="PROSITE" id="PS50145">
    <property type="entry name" value="ZF_TRAF"/>
    <property type="match status" value="1"/>
</dbReference>
<keyword evidence="10 13" id="KW-0833">Ubl conjugation pathway</keyword>
<evidence type="ECO:0000259" key="16">
    <source>
        <dbReference type="PROSITE" id="PS51081"/>
    </source>
</evidence>
<evidence type="ECO:0000259" key="15">
    <source>
        <dbReference type="PROSITE" id="PS50145"/>
    </source>
</evidence>
<feature type="domain" description="RING-type" evidence="14">
    <location>
        <begin position="18"/>
        <end position="53"/>
    </location>
</feature>
<evidence type="ECO:0000256" key="10">
    <source>
        <dbReference type="ARBA" id="ARBA00022786"/>
    </source>
</evidence>
<dbReference type="EC" id="2.3.2.27" evidence="13"/>
<evidence type="ECO:0000256" key="6">
    <source>
        <dbReference type="ARBA" id="ARBA00022679"/>
    </source>
</evidence>
<keyword evidence="9 12" id="KW-0863">Zinc-finger</keyword>
<dbReference type="GO" id="GO:0061630">
    <property type="term" value="F:ubiquitin protein ligase activity"/>
    <property type="evidence" value="ECO:0007669"/>
    <property type="project" value="UniProtKB-EC"/>
</dbReference>
<comment type="pathway">
    <text evidence="3 13">Protein modification; protein ubiquitination.</text>
</comment>
<keyword evidence="11 12" id="KW-0862">Zinc</keyword>
<evidence type="ECO:0000313" key="18">
    <source>
        <dbReference type="Proteomes" id="UP000235965"/>
    </source>
</evidence>
<dbReference type="InterPro" id="IPR004162">
    <property type="entry name" value="SINA-like_animal"/>
</dbReference>
<dbReference type="GO" id="GO:0016567">
    <property type="term" value="P:protein ubiquitination"/>
    <property type="evidence" value="ECO:0007669"/>
    <property type="project" value="UniProtKB-UniPathway"/>
</dbReference>
<keyword evidence="5" id="KW-0963">Cytoplasm</keyword>
<feature type="domain" description="SIAH-type" evidence="16">
    <location>
        <begin position="71"/>
        <end position="127"/>
    </location>
</feature>
<dbReference type="STRING" id="105785.A0A2J7QN77"/>
<dbReference type="InterPro" id="IPR001841">
    <property type="entry name" value="Znf_RING"/>
</dbReference>
<comment type="domain">
    <text evidence="13">The SBD domain (substrate-binding domain) mediates the interaction with substrate proteins. It is related to the TRAF family.</text>
</comment>
<dbReference type="Pfam" id="PF03145">
    <property type="entry name" value="Sina_TRAF"/>
    <property type="match status" value="1"/>
</dbReference>
<comment type="catalytic activity">
    <reaction evidence="1 13">
        <text>S-ubiquitinyl-[E2 ubiquitin-conjugating enzyme]-L-cysteine + [acceptor protein]-L-lysine = [E2 ubiquitin-conjugating enzyme]-L-cysteine + N(6)-ubiquitinyl-[acceptor protein]-L-lysine.</text>
        <dbReference type="EC" id="2.3.2.27"/>
    </reaction>
</comment>
<evidence type="ECO:0000256" key="11">
    <source>
        <dbReference type="ARBA" id="ARBA00022833"/>
    </source>
</evidence>
<reference evidence="17 18" key="1">
    <citation type="submission" date="2017-12" db="EMBL/GenBank/DDBJ databases">
        <title>Hemimetabolous genomes reveal molecular basis of termite eusociality.</title>
        <authorList>
            <person name="Harrison M.C."/>
            <person name="Jongepier E."/>
            <person name="Robertson H.M."/>
            <person name="Arning N."/>
            <person name="Bitard-Feildel T."/>
            <person name="Chao H."/>
            <person name="Childers C.P."/>
            <person name="Dinh H."/>
            <person name="Doddapaneni H."/>
            <person name="Dugan S."/>
            <person name="Gowin J."/>
            <person name="Greiner C."/>
            <person name="Han Y."/>
            <person name="Hu H."/>
            <person name="Hughes D.S.T."/>
            <person name="Huylmans A.-K."/>
            <person name="Kemena C."/>
            <person name="Kremer L.P.M."/>
            <person name="Lee S.L."/>
            <person name="Lopez-Ezquerra A."/>
            <person name="Mallet L."/>
            <person name="Monroy-Kuhn J.M."/>
            <person name="Moser A."/>
            <person name="Murali S.C."/>
            <person name="Muzny D.M."/>
            <person name="Otani S."/>
            <person name="Piulachs M.-D."/>
            <person name="Poelchau M."/>
            <person name="Qu J."/>
            <person name="Schaub F."/>
            <person name="Wada-Katsumata A."/>
            <person name="Worley K.C."/>
            <person name="Xie Q."/>
            <person name="Ylla G."/>
            <person name="Poulsen M."/>
            <person name="Gibbs R.A."/>
            <person name="Schal C."/>
            <person name="Richards S."/>
            <person name="Belles X."/>
            <person name="Korb J."/>
            <person name="Bornberg-Bauer E."/>
        </authorList>
    </citation>
    <scope>NUCLEOTIDE SEQUENCE [LARGE SCALE GENOMIC DNA]</scope>
    <source>
        <tissue evidence="17">Whole body</tissue>
    </source>
</reference>
<dbReference type="Pfam" id="PF21362">
    <property type="entry name" value="Sina_RING"/>
    <property type="match status" value="1"/>
</dbReference>
<keyword evidence="7 12" id="KW-0479">Metal-binding</keyword>
<comment type="similarity">
    <text evidence="4 13">Belongs to the SINA (Seven in absentia) family.</text>
</comment>
<dbReference type="Gene3D" id="3.30.40.10">
    <property type="entry name" value="Zinc/RING finger domain, C3HC4 (zinc finger)"/>
    <property type="match status" value="2"/>
</dbReference>
<dbReference type="PROSITE" id="PS50089">
    <property type="entry name" value="ZF_RING_2"/>
    <property type="match status" value="1"/>
</dbReference>
<dbReference type="PANTHER" id="PTHR45877">
    <property type="entry name" value="E3 UBIQUITIN-PROTEIN LIGASE SIAH2"/>
    <property type="match status" value="1"/>
</dbReference>
<evidence type="ECO:0000256" key="5">
    <source>
        <dbReference type="ARBA" id="ARBA00022490"/>
    </source>
</evidence>
<name>A0A2J7QN77_9NEOP</name>
<evidence type="ECO:0000256" key="13">
    <source>
        <dbReference type="RuleBase" id="RU201113"/>
    </source>
</evidence>
<sequence>MDTAASDLYEGLMSQLECPVCLENMMPPIYLCKNGHNICKNCRHEMSRCPICRHEFTNTRSLAMEKLSAIQQRSPCVYRIYGCKALCRVRRSDHEDVCPFGTYSCPFQCPEIFTRKYLIHHIKEEHKNMFLQCNHRTTIIKLEDYDITEDYDVIIMFYEEVFLCTMRTINGIWYLLIQYIGPEQYASSFRYKLCLGNMDDDAYIKVRQRCRCVNEDVNEIYRTCKCILLPAEVICHALIEGELCFHFKMTKLEPDTEHGY</sequence>
<feature type="domain" description="TRAF-type" evidence="15">
    <location>
        <begin position="94"/>
        <end position="136"/>
    </location>
</feature>
<dbReference type="PROSITE" id="PS51081">
    <property type="entry name" value="ZF_SIAH"/>
    <property type="match status" value="1"/>
</dbReference>
<keyword evidence="18" id="KW-1185">Reference proteome</keyword>
<feature type="zinc finger region" description="TRAF-type" evidence="12">
    <location>
        <begin position="94"/>
        <end position="136"/>
    </location>
</feature>
<dbReference type="EMBL" id="NEVH01013199">
    <property type="protein sequence ID" value="PNF30013.1"/>
    <property type="molecule type" value="Genomic_DNA"/>
</dbReference>
<comment type="subcellular location">
    <subcellularLocation>
        <location evidence="2">Cytoplasm</location>
    </subcellularLocation>
</comment>
<dbReference type="GO" id="GO:0031624">
    <property type="term" value="F:ubiquitin conjugating enzyme binding"/>
    <property type="evidence" value="ECO:0007669"/>
    <property type="project" value="TreeGrafter"/>
</dbReference>
<dbReference type="GO" id="GO:0043161">
    <property type="term" value="P:proteasome-mediated ubiquitin-dependent protein catabolic process"/>
    <property type="evidence" value="ECO:0007669"/>
    <property type="project" value="TreeGrafter"/>
</dbReference>
<dbReference type="AlphaFoldDB" id="A0A2J7QN77"/>
<evidence type="ECO:0000259" key="14">
    <source>
        <dbReference type="PROSITE" id="PS50089"/>
    </source>
</evidence>
<evidence type="ECO:0000256" key="2">
    <source>
        <dbReference type="ARBA" id="ARBA00004496"/>
    </source>
</evidence>
<evidence type="ECO:0000256" key="8">
    <source>
        <dbReference type="ARBA" id="ARBA00022737"/>
    </source>
</evidence>
<evidence type="ECO:0000256" key="7">
    <source>
        <dbReference type="ARBA" id="ARBA00022723"/>
    </source>
</evidence>
<comment type="caution">
    <text evidence="17">The sequence shown here is derived from an EMBL/GenBank/DDBJ whole genome shotgun (WGS) entry which is preliminary data.</text>
</comment>
<comment type="function">
    <text evidence="13">E3 ubiquitin-protein ligase that mediates ubiquitination and subsequent proteasomal degradation of target proteins. E3 ubiquitin ligases accept ubiquitin from an E2 ubiquitin-conjugating enzyme in the form of a thioester and then directly transfers the ubiquitin to targeted substrates.</text>
</comment>
<protein>
    <recommendedName>
        <fullName evidence="13">E3 ubiquitin-protein ligase</fullName>
        <ecNumber evidence="13">2.3.2.27</ecNumber>
    </recommendedName>
</protein>
<evidence type="ECO:0000256" key="4">
    <source>
        <dbReference type="ARBA" id="ARBA00009119"/>
    </source>
</evidence>
<dbReference type="Gene3D" id="2.60.210.10">
    <property type="entry name" value="Apoptosis, Tumor Necrosis Factor Receptor Associated Protein 2, Chain A"/>
    <property type="match status" value="1"/>
</dbReference>
<dbReference type="OrthoDB" id="4788989at2759"/>
<organism evidence="17 18">
    <name type="scientific">Cryptotermes secundus</name>
    <dbReference type="NCBI Taxonomy" id="105785"/>
    <lineage>
        <taxon>Eukaryota</taxon>
        <taxon>Metazoa</taxon>
        <taxon>Ecdysozoa</taxon>
        <taxon>Arthropoda</taxon>
        <taxon>Hexapoda</taxon>
        <taxon>Insecta</taxon>
        <taxon>Pterygota</taxon>
        <taxon>Neoptera</taxon>
        <taxon>Polyneoptera</taxon>
        <taxon>Dictyoptera</taxon>
        <taxon>Blattodea</taxon>
        <taxon>Blattoidea</taxon>
        <taxon>Termitoidae</taxon>
        <taxon>Kalotermitidae</taxon>
        <taxon>Cryptotermitinae</taxon>
        <taxon>Cryptotermes</taxon>
    </lineage>
</organism>
<keyword evidence="8" id="KW-0677">Repeat</keyword>
<gene>
    <name evidence="17" type="ORF">B7P43_G05835</name>
</gene>
<dbReference type="GO" id="GO:0005737">
    <property type="term" value="C:cytoplasm"/>
    <property type="evidence" value="ECO:0007669"/>
    <property type="project" value="UniProtKB-SubCell"/>
</dbReference>
<dbReference type="InterPro" id="IPR013010">
    <property type="entry name" value="Znf_SIAH"/>
</dbReference>
<dbReference type="InterPro" id="IPR018121">
    <property type="entry name" value="7-in-absentia-prot_TRAF-dom"/>
</dbReference>
<keyword evidence="6" id="KW-0808">Transferase</keyword>
<dbReference type="InterPro" id="IPR049548">
    <property type="entry name" value="Sina-like_RING"/>
</dbReference>
<dbReference type="GO" id="GO:0008270">
    <property type="term" value="F:zinc ion binding"/>
    <property type="evidence" value="ECO:0007669"/>
    <property type="project" value="UniProtKB-KW"/>
</dbReference>
<dbReference type="PANTHER" id="PTHR45877:SF2">
    <property type="entry name" value="E3 UBIQUITIN-PROTEIN LIGASE SINA-RELATED"/>
    <property type="match status" value="1"/>
</dbReference>
<evidence type="ECO:0000256" key="9">
    <source>
        <dbReference type="ARBA" id="ARBA00022771"/>
    </source>
</evidence>
<comment type="domain">
    <text evidence="13">The RING-type zinc finger domain is essential for ubiquitin ligase activity.</text>
</comment>
<dbReference type="UniPathway" id="UPA00143"/>